<feature type="region of interest" description="Disordered" evidence="8">
    <location>
        <begin position="834"/>
        <end position="893"/>
    </location>
</feature>
<dbReference type="PANTHER" id="PTHR12241">
    <property type="entry name" value="TUBULIN POLYGLUTAMYLASE"/>
    <property type="match status" value="1"/>
</dbReference>
<evidence type="ECO:0000313" key="9">
    <source>
        <dbReference type="Proteomes" id="UP000515156"/>
    </source>
</evidence>
<organism evidence="9 10">
    <name type="scientific">Microcaecilia unicolor</name>
    <dbReference type="NCBI Taxonomy" id="1415580"/>
    <lineage>
        <taxon>Eukaryota</taxon>
        <taxon>Metazoa</taxon>
        <taxon>Chordata</taxon>
        <taxon>Craniata</taxon>
        <taxon>Vertebrata</taxon>
        <taxon>Euteleostomi</taxon>
        <taxon>Amphibia</taxon>
        <taxon>Gymnophiona</taxon>
        <taxon>Siphonopidae</taxon>
        <taxon>Microcaecilia</taxon>
    </lineage>
</organism>
<dbReference type="PROSITE" id="PS51221">
    <property type="entry name" value="TTL"/>
    <property type="match status" value="1"/>
</dbReference>
<dbReference type="FunCoup" id="A0A6P7Z1D6">
    <property type="interactions" value="1667"/>
</dbReference>
<feature type="compositionally biased region" description="Polar residues" evidence="8">
    <location>
        <begin position="1290"/>
        <end position="1317"/>
    </location>
</feature>
<protein>
    <recommendedName>
        <fullName evidence="6">Tubulin--tyrosine ligase-like protein 5</fullName>
    </recommendedName>
</protein>
<dbReference type="GO" id="GO:0000226">
    <property type="term" value="P:microtubule cytoskeleton organization"/>
    <property type="evidence" value="ECO:0007669"/>
    <property type="project" value="TreeGrafter"/>
</dbReference>
<evidence type="ECO:0000256" key="1">
    <source>
        <dbReference type="ARBA" id="ARBA00006820"/>
    </source>
</evidence>
<evidence type="ECO:0000256" key="5">
    <source>
        <dbReference type="ARBA" id="ARBA00022840"/>
    </source>
</evidence>
<keyword evidence="2" id="KW-0436">Ligase</keyword>
<accession>A0A6P7Z1D6</accession>
<feature type="compositionally biased region" description="Polar residues" evidence="8">
    <location>
        <begin position="420"/>
        <end position="443"/>
    </location>
</feature>
<evidence type="ECO:0000256" key="3">
    <source>
        <dbReference type="ARBA" id="ARBA00022701"/>
    </source>
</evidence>
<evidence type="ECO:0000313" key="10">
    <source>
        <dbReference type="RefSeq" id="XP_030069589.1"/>
    </source>
</evidence>
<dbReference type="KEGG" id="muo:115477116"/>
<evidence type="ECO:0000256" key="7">
    <source>
        <dbReference type="ARBA" id="ARBA00049274"/>
    </source>
</evidence>
<feature type="compositionally biased region" description="Low complexity" evidence="8">
    <location>
        <begin position="840"/>
        <end position="855"/>
    </location>
</feature>
<dbReference type="InterPro" id="IPR004344">
    <property type="entry name" value="TTL/TTLL_fam"/>
</dbReference>
<dbReference type="GO" id="GO:0015631">
    <property type="term" value="F:tubulin binding"/>
    <property type="evidence" value="ECO:0007669"/>
    <property type="project" value="TreeGrafter"/>
</dbReference>
<keyword evidence="3" id="KW-0493">Microtubule</keyword>
<dbReference type="Gene3D" id="3.30.470.20">
    <property type="entry name" value="ATP-grasp fold, B domain"/>
    <property type="match status" value="1"/>
</dbReference>
<dbReference type="RefSeq" id="XP_030069589.1">
    <property type="nucleotide sequence ID" value="XM_030213729.1"/>
</dbReference>
<dbReference type="GO" id="GO:0036064">
    <property type="term" value="C:ciliary basal body"/>
    <property type="evidence" value="ECO:0007669"/>
    <property type="project" value="TreeGrafter"/>
</dbReference>
<dbReference type="CTD" id="23093"/>
<feature type="compositionally biased region" description="Basic and acidic residues" evidence="8">
    <location>
        <begin position="856"/>
        <end position="883"/>
    </location>
</feature>
<dbReference type="FunFam" id="3.30.470.20:FF:000009">
    <property type="entry name" value="tubulin polyglutamylase TTLL5 isoform X1"/>
    <property type="match status" value="1"/>
</dbReference>
<name>A0A6P7Z1D6_9AMPH</name>
<dbReference type="PANTHER" id="PTHR12241:SF145">
    <property type="entry name" value="TUBULIN POLYGLUTAMYLASE TTLL5"/>
    <property type="match status" value="1"/>
</dbReference>
<dbReference type="GO" id="GO:0070740">
    <property type="term" value="F:tubulin-glutamic acid ligase activity"/>
    <property type="evidence" value="ECO:0007669"/>
    <property type="project" value="TreeGrafter"/>
</dbReference>
<sequence>MPLMMTRELQEIVLSSDEEEEEEEEEEEIEEEHLDDHPSVLWTGGAKKVPILVFHAEAILTRESSLRLIGERFRFSYKIIRTDSRLVRSILSAHGFQEVHPNSTDFHLMWTGTHLKPYLMRNLLEFQKVNHFPRSYELTRKDRLYKNVYRMQQAHGFKNFYLLPQTFVLPMEYQELNSAHVKERGPWIVKPVASSRGRGVYVVSSPSQISLEENILVSRYISNPLLIDGFKFDVRLYVLVTSYDPLVIYLYEEGLARFATVKYDKAARNIKNQFMHLTNYSVNKKSSDYVSCNDPEVEDYGNKWSMSAMLRYLKQEGKDTVTLMAHIEDLIIKTVISGELAIATACKAFVSHRSSCFELYGFDVLIDANLKPWLLEVNLSPSLACDAPLDLKVKASMISDMFTIVGFVCQENMLRHNRNDQSSFKLTQRPQLPVSAQSRTSSCKSRHHPQPPSDAEISASSKEKMGKRNSPVLGLSVEEIRVLRRVKEESERTGGFIRIFPREDTWDLYGPFLEHRTTMNYMLATRLFTDRADSGHRSRSLVNGTEIGTVPLSTRAKLHAMLYERKLLSLEMRKRRRRLGRMKLTLSKRADSSKGAAGHLGSESEREEEETEEVEENEEEEIHESHCTSALDLVNDRSAKDISPTARCHQDDTSVDQIMSSELNDKYNTKASKLQKSQMNILKVLQEDGNLSKIQARLAFSAYLQRVQIRLKAECNVQKDSNSTWAAAEDEQMELVMRFLKRAAGNLQQSLRMVLPSRRLPLMDRRRILAYQLSEFLLSYNWETDQMIHKKPKEDEEEQHVNAEDFQLFILNASESDLEEVLTAYTHKNKSASVFLGTNPRSTKPSRSSETSSTSIEDKTTTALGKKEKDSLAAENPVSEKKGSRSSSTPQHKPLAAFEEERITQHCFLGTSVSTAVMPKPCFSQPSFPDAPQVAGQHSPQLCTTLSNPNTLTQVSTSTVSSSPSQTCAPSGSWAYPTMIRNPEGLPCSRTTSQMNSPCSSFQSATQIYSQKLSRPSSAKPGCWQHSLPLFRNSQLLALSSILDNPWGCCQHSPNRQRVGSSGGHKDREDIALHNATHIQSTITTALQRLTEKQASRQYSSSSQIGLLTQQLKNMSLVSSALHRASKGYNAGLRPVSSSIGPVRTRQESMQPSAAVRTLESDSLAWDAEVENTIYNMMTGVPPEQKHQPTVSSYQLQYALQQLQLQRLHSQQLLDQSRARHQAVLTNHPVPGSTQWSVPIAANAQCSPNMFCISQKANNQQKATVVQSSSQHVPKPPSSHKLGIRKKSSQHSSSRITSAEGQRNKTPSRMSSTPTCQTPTASSSDAAFTTSQVIFARSKPVAYGSRATSKVVGQRKGKTIQPGPD</sequence>
<comment type="catalytic activity">
    <reaction evidence="7">
        <text>L-glutamyl-[protein] + L-glutamate + ATP = gamma-L-glutamyl-L-glutamyl-[protein] + ADP + phosphate + H(+)</text>
        <dbReference type="Rhea" id="RHEA:60144"/>
        <dbReference type="Rhea" id="RHEA-COMP:10208"/>
        <dbReference type="Rhea" id="RHEA-COMP:15517"/>
        <dbReference type="ChEBI" id="CHEBI:15378"/>
        <dbReference type="ChEBI" id="CHEBI:29973"/>
        <dbReference type="ChEBI" id="CHEBI:29985"/>
        <dbReference type="ChEBI" id="CHEBI:30616"/>
        <dbReference type="ChEBI" id="CHEBI:43474"/>
        <dbReference type="ChEBI" id="CHEBI:143622"/>
        <dbReference type="ChEBI" id="CHEBI:456216"/>
    </reaction>
    <physiologicalReaction direction="left-to-right" evidence="7">
        <dbReference type="Rhea" id="RHEA:60145"/>
    </physiologicalReaction>
</comment>
<reference evidence="10" key="1">
    <citation type="submission" date="2025-08" db="UniProtKB">
        <authorList>
            <consortium name="RefSeq"/>
        </authorList>
    </citation>
    <scope>IDENTIFICATION</scope>
</reference>
<feature type="compositionally biased region" description="Acidic residues" evidence="8">
    <location>
        <begin position="16"/>
        <end position="33"/>
    </location>
</feature>
<gene>
    <name evidence="10" type="primary">TTLL5</name>
</gene>
<dbReference type="SUPFAM" id="SSF56059">
    <property type="entry name" value="Glutathione synthetase ATP-binding domain-like"/>
    <property type="match status" value="1"/>
</dbReference>
<keyword evidence="5" id="KW-0067">ATP-binding</keyword>
<feature type="compositionally biased region" description="Low complexity" evidence="8">
    <location>
        <begin position="1318"/>
        <end position="1327"/>
    </location>
</feature>
<dbReference type="OrthoDB" id="2016263at2759"/>
<dbReference type="Proteomes" id="UP000515156">
    <property type="component" value="Chromosome 9"/>
</dbReference>
<feature type="region of interest" description="Disordered" evidence="8">
    <location>
        <begin position="1263"/>
        <end position="1327"/>
    </location>
</feature>
<dbReference type="InParanoid" id="A0A6P7Z1D6"/>
<evidence type="ECO:0000256" key="6">
    <source>
        <dbReference type="ARBA" id="ARBA00041448"/>
    </source>
</evidence>
<keyword evidence="9" id="KW-1185">Reference proteome</keyword>
<comment type="similarity">
    <text evidence="1">Belongs to the tubulin--tyrosine ligase family.</text>
</comment>
<dbReference type="Pfam" id="PF03133">
    <property type="entry name" value="TTL"/>
    <property type="match status" value="1"/>
</dbReference>
<feature type="compositionally biased region" description="Acidic residues" evidence="8">
    <location>
        <begin position="605"/>
        <end position="622"/>
    </location>
</feature>
<keyword evidence="4" id="KW-0547">Nucleotide-binding</keyword>
<dbReference type="GO" id="GO:0005874">
    <property type="term" value="C:microtubule"/>
    <property type="evidence" value="ECO:0007669"/>
    <property type="project" value="UniProtKB-KW"/>
</dbReference>
<feature type="region of interest" description="Disordered" evidence="8">
    <location>
        <begin position="1339"/>
        <end position="1365"/>
    </location>
</feature>
<feature type="region of interest" description="Disordered" evidence="8">
    <location>
        <begin position="581"/>
        <end position="626"/>
    </location>
</feature>
<evidence type="ECO:0000256" key="8">
    <source>
        <dbReference type="SAM" id="MobiDB-lite"/>
    </source>
</evidence>
<proteinExistence type="inferred from homology"/>
<feature type="region of interest" description="Disordered" evidence="8">
    <location>
        <begin position="1"/>
        <end position="35"/>
    </location>
</feature>
<dbReference type="GO" id="GO:0005524">
    <property type="term" value="F:ATP binding"/>
    <property type="evidence" value="ECO:0007669"/>
    <property type="project" value="UniProtKB-KW"/>
</dbReference>
<evidence type="ECO:0000256" key="4">
    <source>
        <dbReference type="ARBA" id="ARBA00022741"/>
    </source>
</evidence>
<feature type="compositionally biased region" description="Polar residues" evidence="8">
    <location>
        <begin position="1263"/>
        <end position="1272"/>
    </location>
</feature>
<feature type="region of interest" description="Disordered" evidence="8">
    <location>
        <begin position="420"/>
        <end position="470"/>
    </location>
</feature>
<evidence type="ECO:0000256" key="2">
    <source>
        <dbReference type="ARBA" id="ARBA00022598"/>
    </source>
</evidence>
<dbReference type="GeneID" id="115477116"/>